<dbReference type="Pfam" id="PF21522">
    <property type="entry name" value="MreB-like_C"/>
    <property type="match status" value="1"/>
</dbReference>
<dbReference type="Pfam" id="PF17989">
    <property type="entry name" value="ALP_N"/>
    <property type="match status" value="1"/>
</dbReference>
<gene>
    <name evidence="3" type="ordered locus">Rfer_4487</name>
</gene>
<dbReference type="Gene3D" id="3.30.420.40">
    <property type="match status" value="2"/>
</dbReference>
<dbReference type="EMBL" id="CP000268">
    <property type="protein sequence ID" value="ABD72172.1"/>
    <property type="molecule type" value="Genomic_DNA"/>
</dbReference>
<dbReference type="eggNOG" id="COG0443">
    <property type="taxonomic scope" value="Bacteria"/>
</dbReference>
<protein>
    <submittedName>
        <fullName evidence="3">Uncharacterized protein</fullName>
    </submittedName>
</protein>
<evidence type="ECO:0000313" key="4">
    <source>
        <dbReference type="Proteomes" id="UP000008332"/>
    </source>
</evidence>
<dbReference type="SUPFAM" id="SSF53067">
    <property type="entry name" value="Actin-like ATPase domain"/>
    <property type="match status" value="2"/>
</dbReference>
<name>Q21PX3_ALBFT</name>
<evidence type="ECO:0000313" key="3">
    <source>
        <dbReference type="EMBL" id="ABD72172.1"/>
    </source>
</evidence>
<feature type="domain" description="Actin-like protein N-terminal" evidence="1">
    <location>
        <begin position="33"/>
        <end position="195"/>
    </location>
</feature>
<dbReference type="AlphaFoldDB" id="Q21PX3"/>
<proteinExistence type="predicted"/>
<reference evidence="4" key="1">
    <citation type="submission" date="2006-02" db="EMBL/GenBank/DDBJ databases">
        <title>Complete sequence of plasmid 1 of Rhodoferax ferrireducens DSM 15236.</title>
        <authorList>
            <person name="Copeland A."/>
            <person name="Lucas S."/>
            <person name="Lapidus A."/>
            <person name="Barry K."/>
            <person name="Detter J.C."/>
            <person name="Glavina del Rio T."/>
            <person name="Hammon N."/>
            <person name="Israni S."/>
            <person name="Pitluck S."/>
            <person name="Brettin T."/>
            <person name="Bruce D."/>
            <person name="Han C."/>
            <person name="Tapia R."/>
            <person name="Gilna P."/>
            <person name="Kiss H."/>
            <person name="Schmutz J."/>
            <person name="Larimer F."/>
            <person name="Land M."/>
            <person name="Kyrpides N."/>
            <person name="Ivanova N."/>
            <person name="Richardson P."/>
        </authorList>
    </citation>
    <scope>NUCLEOTIDE SEQUENCE [LARGE SCALE GENOMIC DNA]</scope>
    <source>
        <strain evidence="4">ATCC BAA-621 / DSM 15236 / T118</strain>
        <plasmid evidence="4">Plasmid pDSM15236</plasmid>
    </source>
</reference>
<sequence>MGLFPERLYQTARIEQVQHTTVFMSKTPPTFRALDLGFGFTKFSKGHYLQDGSLEVSAFPSYAAAAVNFSIGAGVMTDLSIVKVSVDDEHFLVGEDVRNAADGVGRQMLESTFFTSSQYIALARGAMGFMNVPNHGEVDSLVMGLPLNIFRDQSIVDHVEAAMKGTHLVPDITKNSGVERTILVKNVSIIPQVVGSLVAMSRDAGLMQKVNEQHNLTIDVGYGTLLWLVSDGFTPVPARSNGNMGGVSSLLQKIIRSIDPSAVSSINIMDRLDKALLEDKASILINGAEVEVAKYHRQLASAARENLTEMIRSIGTKADIDNVFLTGGGAHLYKDAIAAVFPGRQVHIASKGSRFTNVRGFQFLAETED</sequence>
<organism evidence="3 4">
    <name type="scientific">Albidiferax ferrireducens (strain ATCC BAA-621 / DSM 15236 / T118)</name>
    <name type="common">Rhodoferax ferrireducens</name>
    <dbReference type="NCBI Taxonomy" id="338969"/>
    <lineage>
        <taxon>Bacteria</taxon>
        <taxon>Pseudomonadati</taxon>
        <taxon>Pseudomonadota</taxon>
        <taxon>Betaproteobacteria</taxon>
        <taxon>Burkholderiales</taxon>
        <taxon>Comamonadaceae</taxon>
        <taxon>Rhodoferax</taxon>
    </lineage>
</organism>
<dbReference type="HOGENOM" id="CLU_066433_0_0_4"/>
<dbReference type="OrthoDB" id="143284at2"/>
<evidence type="ECO:0000259" key="1">
    <source>
        <dbReference type="Pfam" id="PF17989"/>
    </source>
</evidence>
<dbReference type="KEGG" id="rfr:Rfer_4487"/>
<feature type="domain" description="Actin homologue MreB-like C-terminal" evidence="2">
    <location>
        <begin position="218"/>
        <end position="337"/>
    </location>
</feature>
<dbReference type="Proteomes" id="UP000008332">
    <property type="component" value="Plasmid unnamed1"/>
</dbReference>
<dbReference type="InterPro" id="IPR043129">
    <property type="entry name" value="ATPase_NBD"/>
</dbReference>
<geneLocation type="plasmid" evidence="4">
    <name>pDSM15236</name>
</geneLocation>
<dbReference type="InterPro" id="IPR049067">
    <property type="entry name" value="MreB-like_C"/>
</dbReference>
<evidence type="ECO:0000259" key="2">
    <source>
        <dbReference type="Pfam" id="PF21522"/>
    </source>
</evidence>
<accession>Q21PX3</accession>
<keyword evidence="4" id="KW-1185">Reference proteome</keyword>
<dbReference type="InterPro" id="IPR040607">
    <property type="entry name" value="ALP_N"/>
</dbReference>
<keyword evidence="3" id="KW-0614">Plasmid</keyword>
<dbReference type="SMR" id="Q21PX3"/>